<dbReference type="EMBL" id="LJOD01000003">
    <property type="protein sequence ID" value="KPE52055.1"/>
    <property type="molecule type" value="Genomic_DNA"/>
</dbReference>
<dbReference type="RefSeq" id="WP_062697892.1">
    <property type="nucleotide sequence ID" value="NZ_LJOD01000003.1"/>
</dbReference>
<evidence type="ECO:0000313" key="2">
    <source>
        <dbReference type="Proteomes" id="UP000037953"/>
    </source>
</evidence>
<dbReference type="OrthoDB" id="277629at2"/>
<dbReference type="AlphaFoldDB" id="A0A0N0ZZ18"/>
<accession>A0A0N0ZZ18</accession>
<comment type="caution">
    <text evidence="1">The sequence shown here is derived from an EMBL/GenBank/DDBJ whole genome shotgun (WGS) entry which is preliminary data.</text>
</comment>
<reference evidence="2" key="2">
    <citation type="submission" date="2015-09" db="EMBL/GenBank/DDBJ databases">
        <title>Draft genome sequence of a multidrug-resistant Chryseobacterium indologenes isolate from Malaysia.</title>
        <authorList>
            <person name="Yu C.Y."/>
            <person name="Ang G.Y."/>
            <person name="Chan K.-G."/>
        </authorList>
    </citation>
    <scope>NUCLEOTIDE SEQUENCE [LARGE SCALE GENOMIC DNA]</scope>
    <source>
        <strain evidence="2">CI_885</strain>
    </source>
</reference>
<evidence type="ECO:0000313" key="1">
    <source>
        <dbReference type="EMBL" id="KPE52055.1"/>
    </source>
</evidence>
<protein>
    <submittedName>
        <fullName evidence="1">Uncharacterized protein</fullName>
    </submittedName>
</protein>
<gene>
    <name evidence="1" type="ORF">AOB46_07600</name>
</gene>
<sequence>MKIHYSVILLLLNIAVHGQENLYWFSDDIEKKIVKDSTKDKSWTSQMGATYYSISGNYKLALVNWDKMFGRPKKISSTDSLKFTKMTPVNAKDYILDRAANEKVIIINEAHHNASHRTFVSSLLQGLYDKGYRYLGVETLNNDGPFHIGKFATQESGMYSQEPEFGNFIYQALKIGFKLFPYDTTGKNGKEREIGEAENIYNFMQNNKDGKYLIYCGYQHAYEGVHKAWEKTMAGRLSDLTSLNPFTIDQTQFSEKSDPKYNEPLIRIVNKKDPVVLKDENQTPYNGEDKELYTDIKIIHPVTKYIKGRPGWMLDGNRKFYKIPKSKITQFPVLVLAYRKGEFEEKGIPADILELNNSKDSRFLILDKGSYDIIIMNREYKVISRFEKTI</sequence>
<reference evidence="1 2" key="1">
    <citation type="journal article" date="2015" name="Genom Data">
        <title>Draft genome sequence of a multidrug-resistant Chryseobacterium indologenes isolate from Malaysia.</title>
        <authorList>
            <person name="Yu C.Y."/>
            <person name="Ang G.Y."/>
            <person name="Cheng H.J."/>
            <person name="Cheong Y.M."/>
            <person name="Yin W.F."/>
            <person name="Chan K.G."/>
        </authorList>
    </citation>
    <scope>NUCLEOTIDE SEQUENCE [LARGE SCALE GENOMIC DNA]</scope>
    <source>
        <strain evidence="1 2">CI_885</strain>
    </source>
</reference>
<dbReference type="Proteomes" id="UP000037953">
    <property type="component" value="Unassembled WGS sequence"/>
</dbReference>
<name>A0A0N0ZZ18_CHRID</name>
<proteinExistence type="predicted"/>
<dbReference type="PATRIC" id="fig|253.9.peg.3207"/>
<organism evidence="1 2">
    <name type="scientific">Chryseobacterium indologenes</name>
    <name type="common">Flavobacterium indologenes</name>
    <dbReference type="NCBI Taxonomy" id="253"/>
    <lineage>
        <taxon>Bacteria</taxon>
        <taxon>Pseudomonadati</taxon>
        <taxon>Bacteroidota</taxon>
        <taxon>Flavobacteriia</taxon>
        <taxon>Flavobacteriales</taxon>
        <taxon>Weeksellaceae</taxon>
        <taxon>Chryseobacterium group</taxon>
        <taxon>Chryseobacterium</taxon>
    </lineage>
</organism>